<dbReference type="GO" id="GO:0047980">
    <property type="term" value="F:hippurate hydrolase activity"/>
    <property type="evidence" value="ECO:0007669"/>
    <property type="project" value="UniProtKB-EC"/>
</dbReference>
<dbReference type="NCBIfam" id="TIGR01891">
    <property type="entry name" value="amidohydrolases"/>
    <property type="match status" value="1"/>
</dbReference>
<evidence type="ECO:0000313" key="5">
    <source>
        <dbReference type="Proteomes" id="UP000698242"/>
    </source>
</evidence>
<dbReference type="Pfam" id="PF01546">
    <property type="entry name" value="Peptidase_M20"/>
    <property type="match status" value="1"/>
</dbReference>
<dbReference type="InterPro" id="IPR036264">
    <property type="entry name" value="Bact_exopeptidase_dim_dom"/>
</dbReference>
<name>A0A921NSW8_9RHOB</name>
<dbReference type="RefSeq" id="WP_159965285.1">
    <property type="nucleotide sequence ID" value="NZ_APKE01000020.1"/>
</dbReference>
<dbReference type="InterPro" id="IPR011650">
    <property type="entry name" value="Peptidase_M20_dimer"/>
</dbReference>
<dbReference type="PANTHER" id="PTHR11014:SF169">
    <property type="entry name" value="CLAN MH, FAMILY M20, PEPTIDASE T-LIKE METALLOPEPTIDASE"/>
    <property type="match status" value="1"/>
</dbReference>
<dbReference type="Pfam" id="PF07687">
    <property type="entry name" value="M20_dimer"/>
    <property type="match status" value="1"/>
</dbReference>
<proteinExistence type="predicted"/>
<dbReference type="Gene3D" id="3.40.630.10">
    <property type="entry name" value="Zn peptidases"/>
    <property type="match status" value="1"/>
</dbReference>
<sequence length="397" mass="41139">MLTGTDLDELTAFRRELHRHPELSGQEVGTASMIAAALRDLSPSRILTGLGGHGVAAVFDSGREGPTVLFRAELDGLPIEERNDIAWASLHAGKSHVCGHDGHMAMLLALGRMAARRPVARGRAVLLFQPAEEDGSGALAVIRDPAFAAIRPDWAFAIHVLPGHPFGHVAARAGLINCASMGLRIALSGKTAHAADPGAGLSPARTVASLIPDLEALGRDGPVDEGFRLVTITHARIGEPSFGVAPGEAELYATLRSASDAQLDDLETAARGLAAAAARDAGLGLRFETCDRFAASINDPEAVAVAAAAMGAAGITHGEAGLPMRASEDFGVFGWGAKAAMLCLGPGEDHPALHNPDYDFPDALLPVGSAIFERIMRDLLGHADAPPAGDRPLAPEA</sequence>
<feature type="binding site" evidence="2">
    <location>
        <position position="133"/>
    </location>
    <ligand>
        <name>Mn(2+)</name>
        <dbReference type="ChEBI" id="CHEBI:29035"/>
        <label>2</label>
    </ligand>
</feature>
<feature type="domain" description="Peptidase M20 dimerisation" evidence="3">
    <location>
        <begin position="180"/>
        <end position="278"/>
    </location>
</feature>
<dbReference type="Proteomes" id="UP000698242">
    <property type="component" value="Unassembled WGS sequence"/>
</dbReference>
<keyword evidence="1 4" id="KW-0378">Hydrolase</keyword>
<dbReference type="InterPro" id="IPR017439">
    <property type="entry name" value="Amidohydrolase"/>
</dbReference>
<dbReference type="EMBL" id="APKE01000020">
    <property type="protein sequence ID" value="KAF0675964.1"/>
    <property type="molecule type" value="Genomic_DNA"/>
</dbReference>
<dbReference type="SUPFAM" id="SSF53187">
    <property type="entry name" value="Zn-dependent exopeptidases"/>
    <property type="match status" value="1"/>
</dbReference>
<feature type="binding site" evidence="2">
    <location>
        <position position="100"/>
    </location>
    <ligand>
        <name>Mn(2+)</name>
        <dbReference type="ChEBI" id="CHEBI:29035"/>
        <label>2</label>
    </ligand>
</feature>
<feature type="binding site" evidence="2">
    <location>
        <position position="354"/>
    </location>
    <ligand>
        <name>Mn(2+)</name>
        <dbReference type="ChEBI" id="CHEBI:29035"/>
        <label>2</label>
    </ligand>
</feature>
<dbReference type="Gene3D" id="3.30.70.360">
    <property type="match status" value="1"/>
</dbReference>
<evidence type="ECO:0000256" key="2">
    <source>
        <dbReference type="PIRSR" id="PIRSR005962-1"/>
    </source>
</evidence>
<feature type="binding site" evidence="2">
    <location>
        <position position="159"/>
    </location>
    <ligand>
        <name>Mn(2+)</name>
        <dbReference type="ChEBI" id="CHEBI:29035"/>
        <label>2</label>
    </ligand>
</feature>
<reference evidence="4" key="1">
    <citation type="submission" date="2013-03" db="EMBL/GenBank/DDBJ databases">
        <title>Genome Sequence of the Profundibacterium mesophilum strain KAUST100406-0324T from Red Sea, a novel genus in the family Rhodobacteraceae.</title>
        <authorList>
            <person name="Essack M."/>
            <person name="Alam I."/>
            <person name="Lafi F."/>
            <person name="Alawi W."/>
            <person name="Kamanu F."/>
            <person name="Al-Suwailem A."/>
            <person name="Lee O.O."/>
            <person name="Xu Y."/>
            <person name="Bajic V."/>
            <person name="Qian P.-Y."/>
            <person name="Archer J."/>
        </authorList>
    </citation>
    <scope>NUCLEOTIDE SEQUENCE</scope>
    <source>
        <strain evidence="4">KAUST100406-0324</strain>
    </source>
</reference>
<dbReference type="PIRSF" id="PIRSF005962">
    <property type="entry name" value="Pept_M20D_amidohydro"/>
    <property type="match status" value="1"/>
</dbReference>
<keyword evidence="5" id="KW-1185">Reference proteome</keyword>
<keyword evidence="2" id="KW-0464">Manganese</keyword>
<dbReference type="EC" id="3.5.1.32" evidence="4"/>
<dbReference type="InterPro" id="IPR002933">
    <property type="entry name" value="Peptidase_M20"/>
</dbReference>
<evidence type="ECO:0000313" key="4">
    <source>
        <dbReference type="EMBL" id="KAF0675964.1"/>
    </source>
</evidence>
<accession>A0A921NSW8</accession>
<keyword evidence="2" id="KW-0479">Metal-binding</keyword>
<dbReference type="AlphaFoldDB" id="A0A921NSW8"/>
<dbReference type="OrthoDB" id="9777385at2"/>
<evidence type="ECO:0000259" key="3">
    <source>
        <dbReference type="Pfam" id="PF07687"/>
    </source>
</evidence>
<organism evidence="4 5">
    <name type="scientific">Profundibacterium mesophilum KAUST100406-0324</name>
    <dbReference type="NCBI Taxonomy" id="1037889"/>
    <lineage>
        <taxon>Bacteria</taxon>
        <taxon>Pseudomonadati</taxon>
        <taxon>Pseudomonadota</taxon>
        <taxon>Alphaproteobacteria</taxon>
        <taxon>Rhodobacterales</taxon>
        <taxon>Roseobacteraceae</taxon>
        <taxon>Profundibacterium</taxon>
    </lineage>
</organism>
<comment type="cofactor">
    <cofactor evidence="2">
        <name>Mn(2+)</name>
        <dbReference type="ChEBI" id="CHEBI:29035"/>
    </cofactor>
    <text evidence="2">The Mn(2+) ion enhances activity.</text>
</comment>
<feature type="binding site" evidence="2">
    <location>
        <position position="98"/>
    </location>
    <ligand>
        <name>Mn(2+)</name>
        <dbReference type="ChEBI" id="CHEBI:29035"/>
        <label>2</label>
    </ligand>
</feature>
<dbReference type="SUPFAM" id="SSF55031">
    <property type="entry name" value="Bacterial exopeptidase dimerisation domain"/>
    <property type="match status" value="1"/>
</dbReference>
<comment type="caution">
    <text evidence="4">The sequence shown here is derived from an EMBL/GenBank/DDBJ whole genome shotgun (WGS) entry which is preliminary data.</text>
</comment>
<dbReference type="PANTHER" id="PTHR11014">
    <property type="entry name" value="PEPTIDASE M20 FAMILY MEMBER"/>
    <property type="match status" value="1"/>
</dbReference>
<evidence type="ECO:0000256" key="1">
    <source>
        <dbReference type="ARBA" id="ARBA00022801"/>
    </source>
</evidence>
<gene>
    <name evidence="4" type="primary">celE</name>
    <name evidence="4" type="ORF">PMES_01719</name>
</gene>
<protein>
    <submittedName>
        <fullName evidence="4">Cellulose synthesis protein</fullName>
        <ecNumber evidence="4">3.5.1.32</ecNumber>
    </submittedName>
</protein>
<dbReference type="GO" id="GO:0046872">
    <property type="term" value="F:metal ion binding"/>
    <property type="evidence" value="ECO:0007669"/>
    <property type="project" value="UniProtKB-KW"/>
</dbReference>